<dbReference type="GO" id="GO:0006508">
    <property type="term" value="P:proteolysis"/>
    <property type="evidence" value="ECO:0007669"/>
    <property type="project" value="UniProtKB-KW"/>
</dbReference>
<evidence type="ECO:0000256" key="8">
    <source>
        <dbReference type="ARBA" id="ARBA00022801"/>
    </source>
</evidence>
<dbReference type="EC" id="3.4.11.5" evidence="4 10"/>
<comment type="subcellular location">
    <subcellularLocation>
        <location evidence="2">Cell envelope</location>
    </subcellularLocation>
</comment>
<accession>A0A7H9EI46</accession>
<dbReference type="NCBIfam" id="TIGR01250">
    <property type="entry name" value="pro_imino_pep_2"/>
    <property type="match status" value="1"/>
</dbReference>
<sequence>MTVTDGYFSWHNDQWRTYYRIVGTPSVKAPLVLLHGGPGSTHTYFEVLDGLAVRLDRQLIMYDQLGCGRSTIPNDPAVYRAETWVEELQALRRHLKLEQIHLLGQSWGGMLAIIYLCDYAPSGVQSVILSSTLSSARLWAQEQHRLLQYLPLTAQEALKQAEVTGNYSGSAYQAADTLFMQYYCRDRAVTNAEPLQREVRMGTESYVAAWGPNELVPQGTLKDYEYTDKLQQVKVPALITSGTDDLCTPLVAKTMYDHLPNARWELFAGVKHMAFAEQTTQYADLLDAWLAERQ</sequence>
<evidence type="ECO:0000256" key="4">
    <source>
        <dbReference type="ARBA" id="ARBA00012568"/>
    </source>
</evidence>
<dbReference type="GO" id="GO:0004177">
    <property type="term" value="F:aminopeptidase activity"/>
    <property type="evidence" value="ECO:0007669"/>
    <property type="project" value="UniProtKB-KW"/>
</dbReference>
<dbReference type="GO" id="GO:0016020">
    <property type="term" value="C:membrane"/>
    <property type="evidence" value="ECO:0007669"/>
    <property type="project" value="TreeGrafter"/>
</dbReference>
<comment type="catalytic activity">
    <reaction evidence="1 10">
        <text>Release of N-terminal proline from a peptide.</text>
        <dbReference type="EC" id="3.4.11.5"/>
    </reaction>
</comment>
<dbReference type="NCBIfam" id="NF045945">
    <property type="entry name" value="ProImpepLactob"/>
    <property type="match status" value="1"/>
</dbReference>
<dbReference type="KEGG" id="lsw:GTO87_01290"/>
<comment type="similarity">
    <text evidence="3 10">Belongs to the peptidase S33 family.</text>
</comment>
<dbReference type="PANTHER" id="PTHR43798">
    <property type="entry name" value="MONOACYLGLYCEROL LIPASE"/>
    <property type="match status" value="1"/>
</dbReference>
<evidence type="ECO:0000256" key="3">
    <source>
        <dbReference type="ARBA" id="ARBA00010088"/>
    </source>
</evidence>
<dbReference type="PRINTS" id="PR00793">
    <property type="entry name" value="PROAMNOPTASE"/>
</dbReference>
<evidence type="ECO:0000256" key="5">
    <source>
        <dbReference type="ARBA" id="ARBA00021843"/>
    </source>
</evidence>
<evidence type="ECO:0000256" key="1">
    <source>
        <dbReference type="ARBA" id="ARBA00001585"/>
    </source>
</evidence>
<evidence type="ECO:0000256" key="10">
    <source>
        <dbReference type="PIRNR" id="PIRNR005539"/>
    </source>
</evidence>
<evidence type="ECO:0000256" key="2">
    <source>
        <dbReference type="ARBA" id="ARBA00004196"/>
    </source>
</evidence>
<evidence type="ECO:0000256" key="9">
    <source>
        <dbReference type="ARBA" id="ARBA00029605"/>
    </source>
</evidence>
<dbReference type="PANTHER" id="PTHR43798:SF33">
    <property type="entry name" value="HYDROLASE, PUTATIVE (AFU_ORTHOLOGUE AFUA_2G14860)-RELATED"/>
    <property type="match status" value="1"/>
</dbReference>
<dbReference type="AlphaFoldDB" id="A0A7H9EI46"/>
<keyword evidence="7 10" id="KW-0645">Protease</keyword>
<dbReference type="RefSeq" id="WP_180849256.1">
    <property type="nucleotide sequence ID" value="NZ_CP047418.1"/>
</dbReference>
<dbReference type="InterPro" id="IPR050266">
    <property type="entry name" value="AB_hydrolase_sf"/>
</dbReference>
<evidence type="ECO:0000313" key="13">
    <source>
        <dbReference type="EMBL" id="QLL77378.1"/>
    </source>
</evidence>
<keyword evidence="8 10" id="KW-0378">Hydrolase</keyword>
<proteinExistence type="inferred from homology"/>
<dbReference type="PIRSF" id="PIRSF005539">
    <property type="entry name" value="Pept_S33_TRI_F1"/>
    <property type="match status" value="1"/>
</dbReference>
<evidence type="ECO:0000259" key="12">
    <source>
        <dbReference type="Pfam" id="PF00561"/>
    </source>
</evidence>
<comment type="function">
    <text evidence="10">Releases the N-terminal proline from various substrates.</text>
</comment>
<evidence type="ECO:0000256" key="6">
    <source>
        <dbReference type="ARBA" id="ARBA00022438"/>
    </source>
</evidence>
<feature type="active site" description="Nucleophile" evidence="11">
    <location>
        <position position="106"/>
    </location>
</feature>
<dbReference type="Pfam" id="PF00561">
    <property type="entry name" value="Abhydrolase_1"/>
    <property type="match status" value="1"/>
</dbReference>
<feature type="active site" description="Proton donor" evidence="11">
    <location>
        <position position="272"/>
    </location>
</feature>
<evidence type="ECO:0000313" key="14">
    <source>
        <dbReference type="Proteomes" id="UP000510886"/>
    </source>
</evidence>
<dbReference type="Gene3D" id="3.40.50.1820">
    <property type="entry name" value="alpha/beta hydrolase"/>
    <property type="match status" value="1"/>
</dbReference>
<dbReference type="InterPro" id="IPR000073">
    <property type="entry name" value="AB_hydrolase_1"/>
</dbReference>
<dbReference type="EMBL" id="CP047418">
    <property type="protein sequence ID" value="QLL77378.1"/>
    <property type="molecule type" value="Genomic_DNA"/>
</dbReference>
<organism evidence="13 14">
    <name type="scientific">Ligilactobacillus saerimneri</name>
    <dbReference type="NCBI Taxonomy" id="228229"/>
    <lineage>
        <taxon>Bacteria</taxon>
        <taxon>Bacillati</taxon>
        <taxon>Bacillota</taxon>
        <taxon>Bacilli</taxon>
        <taxon>Lactobacillales</taxon>
        <taxon>Lactobacillaceae</taxon>
        <taxon>Ligilactobacillus</taxon>
    </lineage>
</organism>
<feature type="domain" description="AB hydrolase-1" evidence="12">
    <location>
        <begin position="30"/>
        <end position="277"/>
    </location>
</feature>
<dbReference type="InterPro" id="IPR029058">
    <property type="entry name" value="AB_hydrolase_fold"/>
</dbReference>
<dbReference type="SUPFAM" id="SSF53474">
    <property type="entry name" value="alpha/beta-Hydrolases"/>
    <property type="match status" value="1"/>
</dbReference>
<evidence type="ECO:0000256" key="7">
    <source>
        <dbReference type="ARBA" id="ARBA00022670"/>
    </source>
</evidence>
<feature type="active site" evidence="11">
    <location>
        <position position="245"/>
    </location>
</feature>
<evidence type="ECO:0000256" key="11">
    <source>
        <dbReference type="PIRSR" id="PIRSR005539-1"/>
    </source>
</evidence>
<name>A0A7H9EI46_9LACO</name>
<dbReference type="InterPro" id="IPR005945">
    <property type="entry name" value="Pro_imino_pep"/>
</dbReference>
<protein>
    <recommendedName>
        <fullName evidence="5 10">Proline iminopeptidase</fullName>
        <shortName evidence="10">PIP</shortName>
        <ecNumber evidence="4 10">3.4.11.5</ecNumber>
    </recommendedName>
    <alternativeName>
        <fullName evidence="9 10">Prolyl aminopeptidase</fullName>
    </alternativeName>
</protein>
<gene>
    <name evidence="13" type="ORF">GTO87_01290</name>
</gene>
<dbReference type="Proteomes" id="UP000510886">
    <property type="component" value="Chromosome"/>
</dbReference>
<dbReference type="InterPro" id="IPR002410">
    <property type="entry name" value="Peptidase_S33"/>
</dbReference>
<reference evidence="13 14" key="1">
    <citation type="submission" date="2020-01" db="EMBL/GenBank/DDBJ databases">
        <title>Complete and circular genome sequences of six lactobacillus isolates from horses.</title>
        <authorList>
            <person name="Hassan H.M."/>
        </authorList>
    </citation>
    <scope>NUCLEOTIDE SEQUENCE [LARGE SCALE GENOMIC DNA]</scope>
    <source>
        <strain evidence="13 14">1A</strain>
    </source>
</reference>
<keyword evidence="6 10" id="KW-0031">Aminopeptidase</keyword>
<dbReference type="GO" id="GO:0030313">
    <property type="term" value="C:cell envelope"/>
    <property type="evidence" value="ECO:0007669"/>
    <property type="project" value="UniProtKB-SubCell"/>
</dbReference>